<dbReference type="Proteomes" id="UP000322699">
    <property type="component" value="Unassembled WGS sequence"/>
</dbReference>
<comment type="caution">
    <text evidence="3">The sequence shown here is derived from an EMBL/GenBank/DDBJ whole genome shotgun (WGS) entry which is preliminary data.</text>
</comment>
<protein>
    <submittedName>
        <fullName evidence="3">Putative subtilase-type serine protease</fullName>
        <ecNumber evidence="3">3.4.21.-</ecNumber>
    </submittedName>
</protein>
<dbReference type="GO" id="GO:0006508">
    <property type="term" value="P:proteolysis"/>
    <property type="evidence" value="ECO:0007669"/>
    <property type="project" value="UniProtKB-KW"/>
</dbReference>
<keyword evidence="3" id="KW-0645">Protease</keyword>
<evidence type="ECO:0000313" key="4">
    <source>
        <dbReference type="Proteomes" id="UP000322699"/>
    </source>
</evidence>
<organism evidence="3 4">
    <name type="scientific">Rubripirellula obstinata</name>
    <dbReference type="NCBI Taxonomy" id="406547"/>
    <lineage>
        <taxon>Bacteria</taxon>
        <taxon>Pseudomonadati</taxon>
        <taxon>Planctomycetota</taxon>
        <taxon>Planctomycetia</taxon>
        <taxon>Pirellulales</taxon>
        <taxon>Pirellulaceae</taxon>
        <taxon>Rubripirellula</taxon>
    </lineage>
</organism>
<dbReference type="Pfam" id="PF04151">
    <property type="entry name" value="PPC"/>
    <property type="match status" value="1"/>
</dbReference>
<keyword evidence="4" id="KW-1185">Reference proteome</keyword>
<proteinExistence type="predicted"/>
<feature type="domain" description="Peptidase C-terminal archaeal/bacterial" evidence="2">
    <location>
        <begin position="161"/>
        <end position="238"/>
    </location>
</feature>
<dbReference type="RefSeq" id="WP_068264499.1">
    <property type="nucleotide sequence ID" value="NZ_LWSK01000062.1"/>
</dbReference>
<dbReference type="InterPro" id="IPR007280">
    <property type="entry name" value="Peptidase_C_arc/bac"/>
</dbReference>
<evidence type="ECO:0000256" key="1">
    <source>
        <dbReference type="SAM" id="MobiDB-lite"/>
    </source>
</evidence>
<gene>
    <name evidence="3" type="ORF">LF1_13890</name>
</gene>
<name>A0A5B1CG12_9BACT</name>
<dbReference type="EMBL" id="VRLW01000001">
    <property type="protein sequence ID" value="KAA1258865.1"/>
    <property type="molecule type" value="Genomic_DNA"/>
</dbReference>
<sequence>MKDAAIHIHWFSIRPASVFAFSLMLGVSSAIASFPLIEQNKPLGVVRGEEATIVFKGLRLGDAYDAIADQPGVEIIEVKAINGKQVSVKLKTDAALSPGLYPIRVVTRTGVSNIKLIGVGSMPITNEVEPNNSFDSPQKVDWDHSRKCFGTTIEGIAGREDVDFYQFDLKAGQRLTAEIEGIRLSYTINNRNILDPFIAILDEGRFEVASSDDSALLAQDGVCSFVAPKDGVYSVMVRDSSFVGGPICGYRLHVGSFPRPVAAVPVATKPGTESGKSLTAELISIDGSRSEATVDLPSTLLPTVPQQSSTGHVRVTDRWGVTTEDETGISPSPNWIRVNDLKMITEVEPNDSFRKPQIAEAPAAFCGVIEKPGDYDCFAFQAKKGDKFRAQCFAREPFRSPLDAVMNVFGPNSKSLSSADDIGTAKDPSIEFTCPVDGQYTLRIFDHLRGGSELHQYRVELTKAVPSFSIGLKETRRDNATVAAVPIGAHTAVMAQVTRAGYNGEIELTVDGLPDGVTAKLFPIPAGRSEIPVLLTASADADYSSSLFRVHGTASEKKSGDRSVASLPMSQLHKIVLGQNRRMMFGYRTDFAAAAVTEPPPFQIELVQPQTPIVRRGSKNLKVKIIRDEGFEDQVQLRTLYNPPGIAVNNSRKIEKGKVEADIPMTANGGAAIGKWPIILVATYKGRFGNIAFSSQAIMLDVQAEYFDFEFPRVAAELGTEAIVSVGLNIKRDLPENVEIELAGLPAGVTSPSPKQAVTSETKTLSFPIVLSKDAKPGKHKTLVCIARAKIGDEVVVQTNGTGELRIDKPLPPKTNAKKVQAKKVSKQKAKPKQAKALSRLEQLRQMQEQE</sequence>
<dbReference type="Gene3D" id="2.60.120.380">
    <property type="match status" value="2"/>
</dbReference>
<evidence type="ECO:0000259" key="2">
    <source>
        <dbReference type="Pfam" id="PF04151"/>
    </source>
</evidence>
<evidence type="ECO:0000313" key="3">
    <source>
        <dbReference type="EMBL" id="KAA1258865.1"/>
    </source>
</evidence>
<keyword evidence="3" id="KW-0378">Hydrolase</keyword>
<feature type="compositionally biased region" description="Low complexity" evidence="1">
    <location>
        <begin position="835"/>
        <end position="851"/>
    </location>
</feature>
<feature type="compositionally biased region" description="Basic residues" evidence="1">
    <location>
        <begin position="816"/>
        <end position="834"/>
    </location>
</feature>
<dbReference type="AlphaFoldDB" id="A0A5B1CG12"/>
<reference evidence="3 4" key="1">
    <citation type="submission" date="2019-08" db="EMBL/GenBank/DDBJ databases">
        <title>Deep-cultivation of Planctomycetes and their phenomic and genomic characterization uncovers novel biology.</title>
        <authorList>
            <person name="Wiegand S."/>
            <person name="Jogler M."/>
            <person name="Boedeker C."/>
            <person name="Pinto D."/>
            <person name="Vollmers J."/>
            <person name="Rivas-Marin E."/>
            <person name="Kohn T."/>
            <person name="Peeters S.H."/>
            <person name="Heuer A."/>
            <person name="Rast P."/>
            <person name="Oberbeckmann S."/>
            <person name="Bunk B."/>
            <person name="Jeske O."/>
            <person name="Meyerdierks A."/>
            <person name="Storesund J.E."/>
            <person name="Kallscheuer N."/>
            <person name="Luecker S."/>
            <person name="Lage O.M."/>
            <person name="Pohl T."/>
            <person name="Merkel B.J."/>
            <person name="Hornburger P."/>
            <person name="Mueller R.-W."/>
            <person name="Bruemmer F."/>
            <person name="Labrenz M."/>
            <person name="Spormann A.M."/>
            <person name="Op Den Camp H."/>
            <person name="Overmann J."/>
            <person name="Amann R."/>
            <person name="Jetten M.S.M."/>
            <person name="Mascher T."/>
            <person name="Medema M.H."/>
            <person name="Devos D.P."/>
            <person name="Kaster A.-K."/>
            <person name="Ovreas L."/>
            <person name="Rohde M."/>
            <person name="Galperin M.Y."/>
            <person name="Jogler C."/>
        </authorList>
    </citation>
    <scope>NUCLEOTIDE SEQUENCE [LARGE SCALE GENOMIC DNA]</scope>
    <source>
        <strain evidence="3 4">LF1</strain>
    </source>
</reference>
<dbReference type="OrthoDB" id="237792at2"/>
<dbReference type="GO" id="GO:0008233">
    <property type="term" value="F:peptidase activity"/>
    <property type="evidence" value="ECO:0007669"/>
    <property type="project" value="UniProtKB-KW"/>
</dbReference>
<feature type="region of interest" description="Disordered" evidence="1">
    <location>
        <begin position="805"/>
        <end position="851"/>
    </location>
</feature>
<accession>A0A5B1CG12</accession>
<dbReference type="EC" id="3.4.21.-" evidence="3"/>